<keyword evidence="1" id="KW-0812">Transmembrane</keyword>
<feature type="transmembrane region" description="Helical" evidence="1">
    <location>
        <begin position="85"/>
        <end position="118"/>
    </location>
</feature>
<sequence>MEEWEMTKKEYMKKLAYQLRRLPKEDFDKAMDYFEEYFEDAGIENEQKAIEDLGAPEEAASALILDLAQENAVKPPKTMKRRFSALWIAILALFAAPIALPLALCILAVLASLILGILAVVGGILVTALAAVAGSVLGIIGGIAIIPQTLGGGLVTIGLSLMLIGCGILVTYFTILLARWIIIKLAGLLGKLVRKGGKRHEEK</sequence>
<dbReference type="Pfam" id="PF22564">
    <property type="entry name" value="HAAS"/>
    <property type="match status" value="1"/>
</dbReference>
<keyword evidence="1" id="KW-0472">Membrane</keyword>
<feature type="transmembrane region" description="Helical" evidence="1">
    <location>
        <begin position="124"/>
        <end position="146"/>
    </location>
</feature>
<dbReference type="EMBL" id="AAYG02000010">
    <property type="protein sequence ID" value="EDN78482.1"/>
    <property type="molecule type" value="Genomic_DNA"/>
</dbReference>
<proteinExistence type="predicted"/>
<feature type="transmembrane region" description="Helical" evidence="1">
    <location>
        <begin position="158"/>
        <end position="182"/>
    </location>
</feature>
<evidence type="ECO:0000313" key="3">
    <source>
        <dbReference type="Proteomes" id="UP000004410"/>
    </source>
</evidence>
<gene>
    <name evidence="2" type="ORF">RUMGNA_01219</name>
</gene>
<reference evidence="2 3" key="2">
    <citation type="submission" date="2007-06" db="EMBL/GenBank/DDBJ databases">
        <title>Draft genome sequence of Ruminococcus gnavus (ATCC 29149).</title>
        <authorList>
            <person name="Sudarsanam P."/>
            <person name="Ley R."/>
            <person name="Guruge J."/>
            <person name="Turnbaugh P.J."/>
            <person name="Mahowald M."/>
            <person name="Liep D."/>
            <person name="Gordon J."/>
        </authorList>
    </citation>
    <scope>NUCLEOTIDE SEQUENCE [LARGE SCALE GENOMIC DNA]</scope>
    <source>
        <strain evidence="2 3">ATCC 29149</strain>
    </source>
</reference>
<protein>
    <recommendedName>
        <fullName evidence="4">DUF1700 domain-containing protein</fullName>
    </recommendedName>
</protein>
<keyword evidence="1" id="KW-1133">Transmembrane helix</keyword>
<reference evidence="2 3" key="1">
    <citation type="submission" date="2007-04" db="EMBL/GenBank/DDBJ databases">
        <authorList>
            <person name="Fulton L."/>
            <person name="Clifton S."/>
            <person name="Fulton B."/>
            <person name="Xu J."/>
            <person name="Minx P."/>
            <person name="Pepin K.H."/>
            <person name="Johnson M."/>
            <person name="Thiruvilangam P."/>
            <person name="Bhonagiri V."/>
            <person name="Nash W.E."/>
            <person name="Mardis E.R."/>
            <person name="Wilson R.K."/>
        </authorList>
    </citation>
    <scope>NUCLEOTIDE SEQUENCE [LARGE SCALE GENOMIC DNA]</scope>
    <source>
        <strain evidence="2 3">ATCC 29149</strain>
    </source>
</reference>
<evidence type="ECO:0000313" key="2">
    <source>
        <dbReference type="EMBL" id="EDN78482.1"/>
    </source>
</evidence>
<comment type="caution">
    <text evidence="2">The sequence shown here is derived from an EMBL/GenBank/DDBJ whole genome shotgun (WGS) entry which is preliminary data.</text>
</comment>
<evidence type="ECO:0008006" key="4">
    <source>
        <dbReference type="Google" id="ProtNLM"/>
    </source>
</evidence>
<dbReference type="AlphaFoldDB" id="A7B0Z3"/>
<organism evidence="2 3">
    <name type="scientific">Mediterraneibacter gnavus (strain ATCC 29149 / DSM 114966 / JCM 6515 / VPI C7-9)</name>
    <name type="common">Ruminococcus gnavus</name>
    <dbReference type="NCBI Taxonomy" id="411470"/>
    <lineage>
        <taxon>Bacteria</taxon>
        <taxon>Bacillati</taxon>
        <taxon>Bacillota</taxon>
        <taxon>Clostridia</taxon>
        <taxon>Lachnospirales</taxon>
        <taxon>Lachnospiraceae</taxon>
        <taxon>Mediterraneibacter</taxon>
    </lineage>
</organism>
<dbReference type="Proteomes" id="UP000004410">
    <property type="component" value="Unassembled WGS sequence"/>
</dbReference>
<accession>A7B0Z3</accession>
<dbReference type="eggNOG" id="COG4709">
    <property type="taxonomic scope" value="Bacteria"/>
</dbReference>
<evidence type="ECO:0000256" key="1">
    <source>
        <dbReference type="SAM" id="Phobius"/>
    </source>
</evidence>
<dbReference type="PaxDb" id="411470-RUMGNA_01219"/>
<name>A7B0Z3_MEDG7</name>